<name>A0A4Y2F4U0_ARAVE</name>
<organism evidence="1 2">
    <name type="scientific">Araneus ventricosus</name>
    <name type="common">Orbweaver spider</name>
    <name type="synonym">Epeira ventricosa</name>
    <dbReference type="NCBI Taxonomy" id="182803"/>
    <lineage>
        <taxon>Eukaryota</taxon>
        <taxon>Metazoa</taxon>
        <taxon>Ecdysozoa</taxon>
        <taxon>Arthropoda</taxon>
        <taxon>Chelicerata</taxon>
        <taxon>Arachnida</taxon>
        <taxon>Araneae</taxon>
        <taxon>Araneomorphae</taxon>
        <taxon>Entelegynae</taxon>
        <taxon>Araneoidea</taxon>
        <taxon>Araneidae</taxon>
        <taxon>Araneus</taxon>
    </lineage>
</organism>
<dbReference type="AlphaFoldDB" id="A0A4Y2F4U0"/>
<keyword evidence="2" id="KW-1185">Reference proteome</keyword>
<dbReference type="Proteomes" id="UP000499080">
    <property type="component" value="Unassembled WGS sequence"/>
</dbReference>
<feature type="non-terminal residue" evidence="1">
    <location>
        <position position="20"/>
    </location>
</feature>
<accession>A0A4Y2F4U0</accession>
<gene>
    <name evidence="1" type="primary">Atg14</name>
    <name evidence="1" type="ORF">AVEN_203236_1</name>
</gene>
<evidence type="ECO:0000313" key="2">
    <source>
        <dbReference type="Proteomes" id="UP000499080"/>
    </source>
</evidence>
<evidence type="ECO:0000313" key="1">
    <source>
        <dbReference type="EMBL" id="GBM35074.1"/>
    </source>
</evidence>
<proteinExistence type="predicted"/>
<protein>
    <submittedName>
        <fullName evidence="1">Beclin 1-associated autophagy-related key regulator</fullName>
    </submittedName>
</protein>
<sequence>MCLFQIFIPSYVSPAEDVVS</sequence>
<reference evidence="1 2" key="1">
    <citation type="journal article" date="2019" name="Sci. Rep.">
        <title>Orb-weaving spider Araneus ventricosus genome elucidates the spidroin gene catalogue.</title>
        <authorList>
            <person name="Kono N."/>
            <person name="Nakamura H."/>
            <person name="Ohtoshi R."/>
            <person name="Moran D.A.P."/>
            <person name="Shinohara A."/>
            <person name="Yoshida Y."/>
            <person name="Fujiwara M."/>
            <person name="Mori M."/>
            <person name="Tomita M."/>
            <person name="Arakawa K."/>
        </authorList>
    </citation>
    <scope>NUCLEOTIDE SEQUENCE [LARGE SCALE GENOMIC DNA]</scope>
</reference>
<dbReference type="EMBL" id="BGPR01000774">
    <property type="protein sequence ID" value="GBM35074.1"/>
    <property type="molecule type" value="Genomic_DNA"/>
</dbReference>
<comment type="caution">
    <text evidence="1">The sequence shown here is derived from an EMBL/GenBank/DDBJ whole genome shotgun (WGS) entry which is preliminary data.</text>
</comment>